<comment type="similarity">
    <text evidence="2">Belongs to the Mediator complex subunit 12 family.</text>
</comment>
<dbReference type="GO" id="GO:0000122">
    <property type="term" value="P:negative regulation of transcription by RNA polymerase II"/>
    <property type="evidence" value="ECO:0007669"/>
    <property type="project" value="EnsemblFungi"/>
</dbReference>
<keyword evidence="11" id="KW-1185">Reference proteome</keyword>
<evidence type="ECO:0000259" key="9">
    <source>
        <dbReference type="SMART" id="SM01281"/>
    </source>
</evidence>
<evidence type="ECO:0000256" key="1">
    <source>
        <dbReference type="ARBA" id="ARBA00004123"/>
    </source>
</evidence>
<dbReference type="HOGENOM" id="CLU_256280_0_0_1"/>
<dbReference type="RefSeq" id="XP_004181474.1">
    <property type="nucleotide sequence ID" value="XM_004181426.1"/>
</dbReference>
<accession>I2H6F3</accession>
<comment type="subcellular location">
    <subcellularLocation>
        <location evidence="1">Nucleus</location>
    </subcellularLocation>
</comment>
<feature type="region of interest" description="Disordered" evidence="8">
    <location>
        <begin position="830"/>
        <end position="851"/>
    </location>
</feature>
<keyword evidence="5" id="KW-0804">Transcription</keyword>
<evidence type="ECO:0000256" key="6">
    <source>
        <dbReference type="ARBA" id="ARBA00023242"/>
    </source>
</evidence>
<dbReference type="KEGG" id="tbl:TBLA_0F04220"/>
<dbReference type="FunCoup" id="I2H6F3">
    <property type="interactions" value="165"/>
</dbReference>
<feature type="domain" description="Mediator complex subunit Med12" evidence="9">
    <location>
        <begin position="119"/>
        <end position="182"/>
    </location>
</feature>
<dbReference type="InParanoid" id="I2H6F3"/>
<evidence type="ECO:0000256" key="7">
    <source>
        <dbReference type="ARBA" id="ARBA00032010"/>
    </source>
</evidence>
<dbReference type="EMBL" id="HE806321">
    <property type="protein sequence ID" value="CCH61955.1"/>
    <property type="molecule type" value="Genomic_DNA"/>
</dbReference>
<feature type="compositionally biased region" description="Low complexity" evidence="8">
    <location>
        <begin position="835"/>
        <end position="851"/>
    </location>
</feature>
<dbReference type="OMA" id="EFIVYHQ"/>
<dbReference type="GO" id="GO:0045944">
    <property type="term" value="P:positive regulation of transcription by RNA polymerase II"/>
    <property type="evidence" value="ECO:0007669"/>
    <property type="project" value="EnsemblFungi"/>
</dbReference>
<dbReference type="GO" id="GO:0003713">
    <property type="term" value="F:transcription coactivator activity"/>
    <property type="evidence" value="ECO:0007669"/>
    <property type="project" value="EnsemblFungi"/>
</dbReference>
<dbReference type="SMART" id="SM01281">
    <property type="entry name" value="Med12"/>
    <property type="match status" value="1"/>
</dbReference>
<dbReference type="PANTHER" id="PTHR46567:SF1">
    <property type="entry name" value="MEDIATOR OF RNA POLYMERASE II TRANSCRIPTION SUBUNIT 12"/>
    <property type="match status" value="1"/>
</dbReference>
<dbReference type="GO" id="GO:0000411">
    <property type="term" value="P:positive regulation of transcription by galactose"/>
    <property type="evidence" value="ECO:0007669"/>
    <property type="project" value="EnsemblFungi"/>
</dbReference>
<evidence type="ECO:0000256" key="2">
    <source>
        <dbReference type="ARBA" id="ARBA00010289"/>
    </source>
</evidence>
<dbReference type="eggNOG" id="KOG4522">
    <property type="taxonomic scope" value="Eukaryota"/>
</dbReference>
<dbReference type="STRING" id="1071380.I2H6F3"/>
<evidence type="ECO:0000256" key="3">
    <source>
        <dbReference type="ARBA" id="ARBA00019622"/>
    </source>
</evidence>
<dbReference type="InterPro" id="IPR019035">
    <property type="entry name" value="Mediator_Med12"/>
</dbReference>
<dbReference type="Pfam" id="PF09497">
    <property type="entry name" value="Med12"/>
    <property type="match status" value="1"/>
</dbReference>
<evidence type="ECO:0000313" key="10">
    <source>
        <dbReference type="EMBL" id="CCH61955.1"/>
    </source>
</evidence>
<keyword evidence="6" id="KW-0539">Nucleus</keyword>
<dbReference type="GO" id="GO:1990508">
    <property type="term" value="C:CKM complex"/>
    <property type="evidence" value="ECO:0007669"/>
    <property type="project" value="EnsemblFungi"/>
</dbReference>
<proteinExistence type="inferred from homology"/>
<keyword evidence="4" id="KW-0805">Transcription regulation</keyword>
<evidence type="ECO:0000256" key="8">
    <source>
        <dbReference type="SAM" id="MobiDB-lite"/>
    </source>
</evidence>
<dbReference type="PANTHER" id="PTHR46567">
    <property type="entry name" value="MEDIATOR OF RNA POLYMERASE II TRANSCRIPTION SUBUNIT 12"/>
    <property type="match status" value="1"/>
</dbReference>
<reference evidence="10 11" key="1">
    <citation type="journal article" date="2011" name="Proc. Natl. Acad. Sci. U.S.A.">
        <title>Evolutionary erosion of yeast sex chromosomes by mating-type switching accidents.</title>
        <authorList>
            <person name="Gordon J.L."/>
            <person name="Armisen D."/>
            <person name="Proux-Wera E."/>
            <person name="Oheigeartaigh S.S."/>
            <person name="Byrne K.P."/>
            <person name="Wolfe K.H."/>
        </authorList>
    </citation>
    <scope>NUCLEOTIDE SEQUENCE [LARGE SCALE GENOMIC DNA]</scope>
    <source>
        <strain evidence="11">ATCC 34711 / CBS 6284 / DSM 70876 / NBRC 10599 / NRRL Y-10934 / UCD 77-7</strain>
    </source>
</reference>
<evidence type="ECO:0000313" key="11">
    <source>
        <dbReference type="Proteomes" id="UP000002866"/>
    </source>
</evidence>
<dbReference type="OrthoDB" id="20828at2759"/>
<dbReference type="Proteomes" id="UP000002866">
    <property type="component" value="Chromosome 6"/>
</dbReference>
<name>I2H6F3_HENB6</name>
<protein>
    <recommendedName>
        <fullName evidence="3">Mediator of RNA polymerase II transcription subunit 12</fullName>
    </recommendedName>
    <alternativeName>
        <fullName evidence="7">Mediator complex subunit 12</fullName>
    </alternativeName>
</protein>
<dbReference type="GeneID" id="14497064"/>
<dbReference type="GO" id="GO:0016592">
    <property type="term" value="C:mediator complex"/>
    <property type="evidence" value="ECO:0007669"/>
    <property type="project" value="EnsemblFungi"/>
</dbReference>
<gene>
    <name evidence="10" type="primary">TBLA0F04220</name>
    <name evidence="10" type="ORF">TBLA_0F04220</name>
</gene>
<organism evidence="10 11">
    <name type="scientific">Henningerozyma blattae (strain ATCC 34711 / CBS 6284 / DSM 70876 / NBRC 10599 / NRRL Y-10934 / UCD 77-7)</name>
    <name type="common">Yeast</name>
    <name type="synonym">Tetrapisispora blattae</name>
    <dbReference type="NCBI Taxonomy" id="1071380"/>
    <lineage>
        <taxon>Eukaryota</taxon>
        <taxon>Fungi</taxon>
        <taxon>Dikarya</taxon>
        <taxon>Ascomycota</taxon>
        <taxon>Saccharomycotina</taxon>
        <taxon>Saccharomycetes</taxon>
        <taxon>Saccharomycetales</taxon>
        <taxon>Saccharomycetaceae</taxon>
        <taxon>Henningerozyma</taxon>
    </lineage>
</organism>
<sequence length="1434" mass="168177">MLPTKYLLTPPEELHPYVPDYLRDTQAAIYPDFDPWQHTKDEDTIMTNFVSKGYYTTSKVNFESVSARSSLQDSLPKLTVQLASQFSNVVKLREEEVNRIPALPKNFEGTLFNDLSGPGFSLPTRITLTDHKRELWLQELSSSYASLSKISKYVPHGLKRRQVLEQCYMKQIPIKRAIWLIKCCYSLEWKSLMIKNQNKNENTNNINFQLLKDWTDNYVFIMEKLIFEMNTYSDDQIRLKVWKSEINYFLKLIGNCYSLNLLNKEVFHHWLVEFFSKVENFEFLPLTLHILTTFWDGICQPNNISDNSQPFFLVSKIVETLLQKYYQISNAKSMINDQKYIINDIKKNNSIKKAILNTIKSLVIKLFQTQSLEIFLFPNSSWDTYKPCLYEILNTNNDTSRMTNDIRRKLELVSYRNESLKFSIYPIEKSLGNDPANYFPAPDSNNEYITQLKSVDVKFTKLLDNNSIDYDWSTYIDRESFSVGHVLQLLIWTIHPSRKDHIDSIHLATKILLLRINSMEGSQEYVFEDTIWSLVFRISKIKPENRNSFVNLECLYRLLNLLIVYGIIKVPTYIRKLISSGILYLSDSTDKFFHCDVLINLNISPLTKSQYNMVLKNMMEYDTSYFENYTYDKLLVMSEELKQNLLNGQDDFDPESYPLSVKSMVSEWYLSYLCNGDLKMIDKGSLLRNFRIFKNKLEGSHHLYKWLEFIVYHQLMENIETLEALMDILMCNEKIFSQFINDHILFIKTFIFIYINILKVKDSDAYFVTSFMPFWKFVMKCFPVEITIDEDLRNKMSSVYENEKLKIEKLTKEKQLCYSIHDNLVNEKSEHNIKSNSPGSTPNNNSVTPTNRPSWNFTEIFQINIRILLGKNNSVQEQSRSRKIMLLLKGSNVREYNKFISIFLKRKDFKLYDLYFLIGSKLLTLEQIQKILGYEYIMQLISINSCEDSLEMITPYFEIHCFQFIVNNFQNISNFCIENLSKYYHQFLGILIPIGTRSGLARTSTKIIENLLNQSHINKTQFLEDALRYGTTSNIVNNDLECDIFEDDHTLDELNITNFYHKLDFTNLWLFQSFTSYQISILMKDEDGSYMDNLKIFLFELIDVCKGNCLCSQLLQQISNVDILRLIIHIFEKDFFEKCLSDLGIHSDDTVNTNFQNDNDEIYIPIKIIILLSQRISKISGSSEIKIDNEMFQLICQNIQKFYCLTEENLVHEGKRLEIFLKIFTLHQKSIFHYIVTCLQTNHKNRSNIIQTIKSLFQLFDKISFNLNLKLMLYEILSSLKSYIIYSSTIISDSEYHPVTSSSSVTSASSQNNTMTGNGNNNFHSTLNIPRDLLNLPPFQVSSFIDDKEKTNVSDDITLGITLLPCGTNNDNFTEDNMKKYYLYNVKDEVYESQLHNESYYNISNYQSDHGSSFNNSCLNLSLFNTAYERRNPK</sequence>
<evidence type="ECO:0000256" key="4">
    <source>
        <dbReference type="ARBA" id="ARBA00023015"/>
    </source>
</evidence>
<evidence type="ECO:0000256" key="5">
    <source>
        <dbReference type="ARBA" id="ARBA00023163"/>
    </source>
</evidence>